<feature type="transmembrane region" description="Helical" evidence="7">
    <location>
        <begin position="233"/>
        <end position="253"/>
    </location>
</feature>
<dbReference type="InterPro" id="IPR037185">
    <property type="entry name" value="EmrE-like"/>
</dbReference>
<evidence type="ECO:0000256" key="6">
    <source>
        <dbReference type="ARBA" id="ARBA00023136"/>
    </source>
</evidence>
<evidence type="ECO:0000256" key="5">
    <source>
        <dbReference type="ARBA" id="ARBA00022989"/>
    </source>
</evidence>
<evidence type="ECO:0000256" key="3">
    <source>
        <dbReference type="ARBA" id="ARBA00022475"/>
    </source>
</evidence>
<feature type="transmembrane region" description="Helical" evidence="7">
    <location>
        <begin position="94"/>
        <end position="111"/>
    </location>
</feature>
<dbReference type="RefSeq" id="WP_305001247.1">
    <property type="nucleotide sequence ID" value="NZ_JAUQUB010000001.1"/>
</dbReference>
<comment type="similarity">
    <text evidence="2">Belongs to the EamA transporter family.</text>
</comment>
<feature type="transmembrane region" description="Helical" evidence="7">
    <location>
        <begin position="118"/>
        <end position="137"/>
    </location>
</feature>
<dbReference type="Proteomes" id="UP001241072">
    <property type="component" value="Unassembled WGS sequence"/>
</dbReference>
<reference evidence="9 10" key="1">
    <citation type="submission" date="2023-07" db="EMBL/GenBank/DDBJ databases">
        <title>Protaetiibacter sp. nov WY-16 isolated from soil.</title>
        <authorList>
            <person name="Liu B."/>
            <person name="Wan Y."/>
        </authorList>
    </citation>
    <scope>NUCLEOTIDE SEQUENCE [LARGE SCALE GENOMIC DNA]</scope>
    <source>
        <strain evidence="9 10">WY-16</strain>
    </source>
</reference>
<keyword evidence="5 7" id="KW-1133">Transmembrane helix</keyword>
<keyword evidence="3" id="KW-1003">Cell membrane</keyword>
<feature type="transmembrane region" description="Helical" evidence="7">
    <location>
        <begin position="259"/>
        <end position="276"/>
    </location>
</feature>
<keyword evidence="6 7" id="KW-0472">Membrane</keyword>
<evidence type="ECO:0000313" key="9">
    <source>
        <dbReference type="EMBL" id="MDO7880818.1"/>
    </source>
</evidence>
<feature type="transmembrane region" description="Helical" evidence="7">
    <location>
        <begin position="175"/>
        <end position="196"/>
    </location>
</feature>
<feature type="transmembrane region" description="Helical" evidence="7">
    <location>
        <begin position="68"/>
        <end position="88"/>
    </location>
</feature>
<feature type="domain" description="EamA" evidence="8">
    <location>
        <begin position="143"/>
        <end position="274"/>
    </location>
</feature>
<dbReference type="Pfam" id="PF00892">
    <property type="entry name" value="EamA"/>
    <property type="match status" value="1"/>
</dbReference>
<organism evidence="9 10">
    <name type="scientific">Antiquaquibacter soli</name>
    <dbReference type="NCBI Taxonomy" id="3064523"/>
    <lineage>
        <taxon>Bacteria</taxon>
        <taxon>Bacillati</taxon>
        <taxon>Actinomycetota</taxon>
        <taxon>Actinomycetes</taxon>
        <taxon>Micrococcales</taxon>
        <taxon>Microbacteriaceae</taxon>
        <taxon>Antiquaquibacter</taxon>
    </lineage>
</organism>
<name>A0ABT9BIG5_9MICO</name>
<keyword evidence="10" id="KW-1185">Reference proteome</keyword>
<dbReference type="SUPFAM" id="SSF103481">
    <property type="entry name" value="Multidrug resistance efflux transporter EmrE"/>
    <property type="match status" value="1"/>
</dbReference>
<evidence type="ECO:0000313" key="10">
    <source>
        <dbReference type="Proteomes" id="UP001241072"/>
    </source>
</evidence>
<dbReference type="PANTHER" id="PTHR42920">
    <property type="entry name" value="OS03G0707200 PROTEIN-RELATED"/>
    <property type="match status" value="1"/>
</dbReference>
<dbReference type="InterPro" id="IPR000620">
    <property type="entry name" value="EamA_dom"/>
</dbReference>
<feature type="transmembrane region" description="Helical" evidence="7">
    <location>
        <begin position="202"/>
        <end position="221"/>
    </location>
</feature>
<comment type="caution">
    <text evidence="9">The sequence shown here is derived from an EMBL/GenBank/DDBJ whole genome shotgun (WGS) entry which is preliminary data.</text>
</comment>
<sequence>MNPSRAAVGASAVVVLGLVCQEVGAAIAVTLFPAVGPIGMVTLRLVFSAAVLLIVFRPSLRGRSRGDWMTVLAFGLVLAAMNAMFYLSLTRLDLGVALTLEILGPLVLSVVTARRASAWLWAALAFAGVAILGLAGASELDPLGAVLALGAGSAWVAYILLSARTGARFGRLDGLALAMAVGAVAILPFGAVTTGATLVQPGILLLGLAVALLSSAIPYGLELLALRRLPASTFSILLSLAPALAALAGLVILGQQLSLWDWLAIVLVVIASMGAVRAATRAARPPVDPTP</sequence>
<dbReference type="EMBL" id="JAUQUB010000001">
    <property type="protein sequence ID" value="MDO7880818.1"/>
    <property type="molecule type" value="Genomic_DNA"/>
</dbReference>
<evidence type="ECO:0000256" key="2">
    <source>
        <dbReference type="ARBA" id="ARBA00007362"/>
    </source>
</evidence>
<keyword evidence="4 7" id="KW-0812">Transmembrane</keyword>
<evidence type="ECO:0000256" key="1">
    <source>
        <dbReference type="ARBA" id="ARBA00004651"/>
    </source>
</evidence>
<feature type="transmembrane region" description="Helical" evidence="7">
    <location>
        <begin position="143"/>
        <end position="163"/>
    </location>
</feature>
<dbReference type="PANTHER" id="PTHR42920:SF5">
    <property type="entry name" value="EAMA DOMAIN-CONTAINING PROTEIN"/>
    <property type="match status" value="1"/>
</dbReference>
<protein>
    <submittedName>
        <fullName evidence="9">EamA family transporter</fullName>
    </submittedName>
</protein>
<proteinExistence type="inferred from homology"/>
<feature type="transmembrane region" description="Helical" evidence="7">
    <location>
        <begin position="35"/>
        <end position="56"/>
    </location>
</feature>
<evidence type="ECO:0000259" key="8">
    <source>
        <dbReference type="Pfam" id="PF00892"/>
    </source>
</evidence>
<gene>
    <name evidence="9" type="ORF">Q5716_01100</name>
</gene>
<accession>A0ABT9BIG5</accession>
<dbReference type="InterPro" id="IPR051258">
    <property type="entry name" value="Diverse_Substrate_Transporter"/>
</dbReference>
<evidence type="ECO:0000256" key="4">
    <source>
        <dbReference type="ARBA" id="ARBA00022692"/>
    </source>
</evidence>
<comment type="subcellular location">
    <subcellularLocation>
        <location evidence="1">Cell membrane</location>
        <topology evidence="1">Multi-pass membrane protein</topology>
    </subcellularLocation>
</comment>
<evidence type="ECO:0000256" key="7">
    <source>
        <dbReference type="SAM" id="Phobius"/>
    </source>
</evidence>